<feature type="domain" description="NodB homology" evidence="2">
    <location>
        <begin position="96"/>
        <end position="278"/>
    </location>
</feature>
<dbReference type="eggNOG" id="COG0726">
    <property type="taxonomic scope" value="Bacteria"/>
</dbReference>
<dbReference type="PATRIC" id="fig|391037.6.peg.343"/>
<sequence>MCGGTAVQTKGGRASRSLALKALVVTAILGSAFAFGRSLAPDRASVTTAATPLPTAEALAPRAPTTGDDPTTAGSPESPVVDGSHSYDVRRVTGTSTVALTFDDGPDPRYTPQILRTLREFGVTATFCVVGRKAHAHPELIRAIVADGHTLCNHSWDHDIALGSRTPDQIRADLLRTGDAIHAAVPGVPIAYYRQPGGAWTYPIVSTARELGLIPLHWTVDPWDWQAPGADAIAASVLDHVGPGAIVLLHDSGGPRQGTVDALYQILPELTAWYYVAALPPGTT</sequence>
<dbReference type="KEGG" id="saq:Sare_0336"/>
<dbReference type="Pfam" id="PF01522">
    <property type="entry name" value="Polysacc_deac_1"/>
    <property type="match status" value="1"/>
</dbReference>
<dbReference type="InterPro" id="IPR011330">
    <property type="entry name" value="Glyco_hydro/deAcase_b/a-brl"/>
</dbReference>
<dbReference type="PANTHER" id="PTHR10587">
    <property type="entry name" value="GLYCOSYL TRANSFERASE-RELATED"/>
    <property type="match status" value="1"/>
</dbReference>
<gene>
    <name evidence="3" type="ordered locus">Sare_0336</name>
</gene>
<dbReference type="GO" id="GO:0005975">
    <property type="term" value="P:carbohydrate metabolic process"/>
    <property type="evidence" value="ECO:0007669"/>
    <property type="project" value="InterPro"/>
</dbReference>
<dbReference type="Gene3D" id="3.20.20.370">
    <property type="entry name" value="Glycoside hydrolase/deacetylase"/>
    <property type="match status" value="1"/>
</dbReference>
<name>A8LYQ5_SALAI</name>
<dbReference type="OrthoDB" id="3864432at2"/>
<feature type="compositionally biased region" description="Low complexity" evidence="1">
    <location>
        <begin position="51"/>
        <end position="66"/>
    </location>
</feature>
<protein>
    <submittedName>
        <fullName evidence="3">Polysaccharide deacetylase</fullName>
    </submittedName>
</protein>
<reference evidence="3" key="1">
    <citation type="submission" date="2007-10" db="EMBL/GenBank/DDBJ databases">
        <title>Complete sequence of Salinispora arenicola CNS-205.</title>
        <authorList>
            <consortium name="US DOE Joint Genome Institute"/>
            <person name="Copeland A."/>
            <person name="Lucas S."/>
            <person name="Lapidus A."/>
            <person name="Barry K."/>
            <person name="Glavina del Rio T."/>
            <person name="Dalin E."/>
            <person name="Tice H."/>
            <person name="Pitluck S."/>
            <person name="Foster B."/>
            <person name="Schmutz J."/>
            <person name="Larimer F."/>
            <person name="Land M."/>
            <person name="Hauser L."/>
            <person name="Kyrpides N."/>
            <person name="Ivanova N."/>
            <person name="Jensen P.R."/>
            <person name="Moore B.S."/>
            <person name="Penn K."/>
            <person name="Jenkins C."/>
            <person name="Udwary D."/>
            <person name="Xiang L."/>
            <person name="Gontang E."/>
            <person name="Richardson P."/>
        </authorList>
    </citation>
    <scope>NUCLEOTIDE SEQUENCE [LARGE SCALE GENOMIC DNA]</scope>
    <source>
        <strain evidence="3">CNS-205</strain>
    </source>
</reference>
<dbReference type="InterPro" id="IPR050248">
    <property type="entry name" value="Polysacc_deacetylase_ArnD"/>
</dbReference>
<dbReference type="PROSITE" id="PS51677">
    <property type="entry name" value="NODB"/>
    <property type="match status" value="1"/>
</dbReference>
<organism evidence="3">
    <name type="scientific">Salinispora arenicola (strain CNS-205)</name>
    <dbReference type="NCBI Taxonomy" id="391037"/>
    <lineage>
        <taxon>Bacteria</taxon>
        <taxon>Bacillati</taxon>
        <taxon>Actinomycetota</taxon>
        <taxon>Actinomycetes</taxon>
        <taxon>Micromonosporales</taxon>
        <taxon>Micromonosporaceae</taxon>
        <taxon>Salinispora</taxon>
    </lineage>
</organism>
<evidence type="ECO:0000313" key="3">
    <source>
        <dbReference type="EMBL" id="ABV96266.1"/>
    </source>
</evidence>
<dbReference type="InterPro" id="IPR002509">
    <property type="entry name" value="NODB_dom"/>
</dbReference>
<dbReference type="CDD" id="cd10917">
    <property type="entry name" value="CE4_NodB_like_6s_7s"/>
    <property type="match status" value="1"/>
</dbReference>
<proteinExistence type="predicted"/>
<evidence type="ECO:0000256" key="1">
    <source>
        <dbReference type="SAM" id="MobiDB-lite"/>
    </source>
</evidence>
<dbReference type="SUPFAM" id="SSF88713">
    <property type="entry name" value="Glycoside hydrolase/deacetylase"/>
    <property type="match status" value="1"/>
</dbReference>
<feature type="region of interest" description="Disordered" evidence="1">
    <location>
        <begin position="51"/>
        <end position="85"/>
    </location>
</feature>
<dbReference type="GO" id="GO:0016810">
    <property type="term" value="F:hydrolase activity, acting on carbon-nitrogen (but not peptide) bonds"/>
    <property type="evidence" value="ECO:0007669"/>
    <property type="project" value="InterPro"/>
</dbReference>
<dbReference type="HOGENOM" id="CLU_021264_2_2_11"/>
<dbReference type="STRING" id="391037.Sare_0336"/>
<accession>A8LYQ5</accession>
<dbReference type="EMBL" id="CP000850">
    <property type="protein sequence ID" value="ABV96266.1"/>
    <property type="molecule type" value="Genomic_DNA"/>
</dbReference>
<dbReference type="AlphaFoldDB" id="A8LYQ5"/>
<evidence type="ECO:0000259" key="2">
    <source>
        <dbReference type="PROSITE" id="PS51677"/>
    </source>
</evidence>
<dbReference type="PANTHER" id="PTHR10587:SF137">
    <property type="entry name" value="4-DEOXY-4-FORMAMIDO-L-ARABINOSE-PHOSPHOUNDECAPRENOL DEFORMYLASE ARND-RELATED"/>
    <property type="match status" value="1"/>
</dbReference>